<proteinExistence type="predicted"/>
<keyword evidence="2" id="KW-0547">Nucleotide-binding</keyword>
<keyword evidence="2" id="KW-0067">ATP-binding</keyword>
<evidence type="ECO:0000313" key="3">
    <source>
        <dbReference type="Proteomes" id="UP001310386"/>
    </source>
</evidence>
<comment type="caution">
    <text evidence="2">The sequence shown here is derived from an EMBL/GenBank/DDBJ whole genome shotgun (WGS) entry which is preliminary data.</text>
</comment>
<dbReference type="RefSeq" id="WP_371756102.1">
    <property type="nucleotide sequence ID" value="NZ_JAYJLD010000063.1"/>
</dbReference>
<accession>A0ABU5ZN90</accession>
<protein>
    <submittedName>
        <fullName evidence="2">ATP-binding protein</fullName>
    </submittedName>
</protein>
<dbReference type="InterPro" id="IPR049945">
    <property type="entry name" value="AAA_22"/>
</dbReference>
<reference evidence="2" key="1">
    <citation type="submission" date="2023-12" db="EMBL/GenBank/DDBJ databases">
        <title>Fervidustalea candida gen. nov., sp. nov., a novel member of the family Paenibacillaceae isolated from a geothermal area.</title>
        <authorList>
            <person name="Li W.-J."/>
            <person name="Jiao J.-Y."/>
            <person name="Chen Y."/>
        </authorList>
    </citation>
    <scope>NUCLEOTIDE SEQUENCE</scope>
    <source>
        <strain evidence="2">SYSU GA230002</strain>
    </source>
</reference>
<dbReference type="GO" id="GO:0005524">
    <property type="term" value="F:ATP binding"/>
    <property type="evidence" value="ECO:0007669"/>
    <property type="project" value="UniProtKB-KW"/>
</dbReference>
<dbReference type="SUPFAM" id="SSF52540">
    <property type="entry name" value="P-loop containing nucleoside triphosphate hydrolases"/>
    <property type="match status" value="1"/>
</dbReference>
<feature type="domain" description="ORC1/DEAH AAA+ ATPase" evidence="1">
    <location>
        <begin position="135"/>
        <end position="279"/>
    </location>
</feature>
<keyword evidence="3" id="KW-1185">Reference proteome</keyword>
<name>A0ABU5ZN90_9BACL</name>
<dbReference type="EMBL" id="JAYJLD010000063">
    <property type="protein sequence ID" value="MEB3103977.1"/>
    <property type="molecule type" value="Genomic_DNA"/>
</dbReference>
<gene>
    <name evidence="2" type="ORF">VF724_20400</name>
</gene>
<dbReference type="Pfam" id="PF13401">
    <property type="entry name" value="AAA_22"/>
    <property type="match status" value="1"/>
</dbReference>
<evidence type="ECO:0000313" key="2">
    <source>
        <dbReference type="EMBL" id="MEB3103977.1"/>
    </source>
</evidence>
<evidence type="ECO:0000259" key="1">
    <source>
        <dbReference type="Pfam" id="PF13401"/>
    </source>
</evidence>
<sequence length="542" mass="61203">METMIKLSNGTLAVAAQYKEQPILEYQNNPLIEALPLIYNKVEVAEKIGNYPYIGEEERNLDALYRMHLVQRIFQYFQPLPIHLELEQRISRILRQSYVGRNPFSPEYAQSFQQGWRDIERGVFQNYVRNATAFAMSIVGISGMGKTTSVNRIIRLIPQVIVHSSYQGKELSMIQIPWIKLETPFDGSLKSLSLDFMAKVDQLIGSNYFGKYGKKSRLSTNVLLPLMGQIARSINLGVLIIDEIQHLTTSSSGAEKVLNYFVTLVNEVGIPIILISTPKGMGILQSEFRQARRSSGQGDVMMDRLPKDDAWSLFVHGLGRYQWTKHVVEIDEELSAALYETSMGIVDLACKIFAASQMRSISTGKEKLTPSLIRKVADEQFKLLKPMMEALKSGKLSKLAAYEDIVIPDISDFVAKEQIKVDIGMLMRKETTSRIQQLSKLKEDTVLRLKFLGVPEKDAENLVEQVLLENPEQTDVSYIVQEAYKLHISEKPKCEKMQLVNRGNDLRGIVKAGKEEGMSAYDALRQAGYIKADYGTERSVAG</sequence>
<organism evidence="2 3">
    <name type="scientific">Ferviditalea candida</name>
    <dbReference type="NCBI Taxonomy" id="3108399"/>
    <lineage>
        <taxon>Bacteria</taxon>
        <taxon>Bacillati</taxon>
        <taxon>Bacillota</taxon>
        <taxon>Bacilli</taxon>
        <taxon>Bacillales</taxon>
        <taxon>Paenibacillaceae</taxon>
        <taxon>Ferviditalea</taxon>
    </lineage>
</organism>
<dbReference type="Proteomes" id="UP001310386">
    <property type="component" value="Unassembled WGS sequence"/>
</dbReference>
<dbReference type="InterPro" id="IPR027417">
    <property type="entry name" value="P-loop_NTPase"/>
</dbReference>
<dbReference type="Gene3D" id="3.40.50.300">
    <property type="entry name" value="P-loop containing nucleotide triphosphate hydrolases"/>
    <property type="match status" value="1"/>
</dbReference>